<dbReference type="EMBL" id="VXIS01000108">
    <property type="protein sequence ID" value="KAA8904503.1"/>
    <property type="molecule type" value="Genomic_DNA"/>
</dbReference>
<comment type="caution">
    <text evidence="1">The sequence shown here is derived from an EMBL/GenBank/DDBJ whole genome shotgun (WGS) entry which is preliminary data.</text>
</comment>
<dbReference type="AlphaFoldDB" id="A0A5J5EVA9"/>
<proteinExistence type="predicted"/>
<dbReference type="SUPFAM" id="SSF52047">
    <property type="entry name" value="RNI-like"/>
    <property type="match status" value="1"/>
</dbReference>
<dbReference type="Proteomes" id="UP000326924">
    <property type="component" value="Unassembled WGS sequence"/>
</dbReference>
<evidence type="ECO:0000313" key="1">
    <source>
        <dbReference type="EMBL" id="KAA8904503.1"/>
    </source>
</evidence>
<protein>
    <submittedName>
        <fullName evidence="1">Uncharacterized protein</fullName>
    </submittedName>
</protein>
<name>A0A5J5EVA9_9PEZI</name>
<keyword evidence="2" id="KW-1185">Reference proteome</keyword>
<reference evidence="1 2" key="1">
    <citation type="submission" date="2019-09" db="EMBL/GenBank/DDBJ databases">
        <title>Draft genome of the ectomycorrhizal ascomycete Sphaerosporella brunnea.</title>
        <authorList>
            <consortium name="DOE Joint Genome Institute"/>
            <person name="Benucci G.M."/>
            <person name="Marozzi G."/>
            <person name="Antonielli L."/>
            <person name="Sanchez S."/>
            <person name="Marco P."/>
            <person name="Wang X."/>
            <person name="Falini L.B."/>
            <person name="Barry K."/>
            <person name="Haridas S."/>
            <person name="Lipzen A."/>
            <person name="Labutti K."/>
            <person name="Grigoriev I.V."/>
            <person name="Murat C."/>
            <person name="Martin F."/>
            <person name="Albertini E."/>
            <person name="Donnini D."/>
            <person name="Bonito G."/>
        </authorList>
    </citation>
    <scope>NUCLEOTIDE SEQUENCE [LARGE SCALE GENOMIC DNA]</scope>
    <source>
        <strain evidence="1 2">Sb_GMNB300</strain>
    </source>
</reference>
<gene>
    <name evidence="1" type="ORF">FN846DRAFT_779661</name>
</gene>
<sequence length="539" mass="59477">MRSRTSNSSISETSDLDQAIADLRPLPPSVWACIAEHLRGLYTNEANESCESCLLRNLSFAARTCTGWHAGLVPVIYDRIYIAGEDSIIMKKRLKVSYGARMLLLQRTLLARPDFAALVRDLTLPEYDASSSQNRQEEHCIAALIRQCPNLERLHGIYVPFTGPSDSPLHHVLSTRPNLKEHMWLLSLSAPLQYAATESFISLHHNWTSLETLVLQGMTPSSGGGGLNHLLFTDLFSHLPRLRRVMISRFAEYEFNSSTLLSLPAGLTHLRLGTLPGVSEAGLMGFISSAAASQLQSLALLNISLHSLSTLSILFSALTKLKSFTLLQSPDLGGSAREILASKSLEYIHWELFHPGATSVLARSIQHGYLPALRVLRAPTDTEGILQAVCLPVAKIVHPLDPVLASRVRGLPRARIEAERRRITPPISLPPMPEEGGFDWMGWRGSKGLYKRSKTRDGLGDPDSKVGYCLEPDVEGSVDAVCRAGDVVGRFRGGEEGDVGDCEGGLTSTRRVSRVGMWWHASRPRRRREEGRGLEILFR</sequence>
<evidence type="ECO:0000313" key="2">
    <source>
        <dbReference type="Proteomes" id="UP000326924"/>
    </source>
</evidence>
<accession>A0A5J5EVA9</accession>
<organism evidence="1 2">
    <name type="scientific">Sphaerosporella brunnea</name>
    <dbReference type="NCBI Taxonomy" id="1250544"/>
    <lineage>
        <taxon>Eukaryota</taxon>
        <taxon>Fungi</taxon>
        <taxon>Dikarya</taxon>
        <taxon>Ascomycota</taxon>
        <taxon>Pezizomycotina</taxon>
        <taxon>Pezizomycetes</taxon>
        <taxon>Pezizales</taxon>
        <taxon>Pyronemataceae</taxon>
        <taxon>Sphaerosporella</taxon>
    </lineage>
</organism>
<dbReference type="OrthoDB" id="3210378at2759"/>
<dbReference type="InterPro" id="IPR032675">
    <property type="entry name" value="LRR_dom_sf"/>
</dbReference>
<dbReference type="Gene3D" id="3.80.10.10">
    <property type="entry name" value="Ribonuclease Inhibitor"/>
    <property type="match status" value="1"/>
</dbReference>
<dbReference type="InParanoid" id="A0A5J5EVA9"/>